<dbReference type="EMBL" id="JADBDY010000001">
    <property type="protein sequence ID" value="MBE1457714.1"/>
    <property type="molecule type" value="Genomic_DNA"/>
</dbReference>
<evidence type="ECO:0000313" key="3">
    <source>
        <dbReference type="EMBL" id="MBE1457714.1"/>
    </source>
</evidence>
<evidence type="ECO:0000313" key="4">
    <source>
        <dbReference type="Proteomes" id="UP000598217"/>
    </source>
</evidence>
<proteinExistence type="predicted"/>
<gene>
    <name evidence="3" type="ORF">H4W79_001928</name>
</gene>
<protein>
    <recommendedName>
        <fullName evidence="2">Elongation factor G-binding protein C-terminal treble-clef zinc-finger domain-containing protein</fullName>
    </recommendedName>
</protein>
<dbReference type="Pfam" id="PF16571">
    <property type="entry name" value="FBP_C"/>
    <property type="match status" value="1"/>
</dbReference>
<comment type="caution">
    <text evidence="3">The sequence shown here is derived from an EMBL/GenBank/DDBJ whole genome shotgun (WGS) entry which is preliminary data.</text>
</comment>
<feature type="region of interest" description="Disordered" evidence="1">
    <location>
        <begin position="1"/>
        <end position="24"/>
    </location>
</feature>
<dbReference type="RefSeq" id="WP_229826193.1">
    <property type="nucleotide sequence ID" value="NZ_BMXJ01000004.1"/>
</dbReference>
<organism evidence="3 4">
    <name type="scientific">Nocardiopsis terrae</name>
    <dbReference type="NCBI Taxonomy" id="372655"/>
    <lineage>
        <taxon>Bacteria</taxon>
        <taxon>Bacillati</taxon>
        <taxon>Actinomycetota</taxon>
        <taxon>Actinomycetes</taxon>
        <taxon>Streptosporangiales</taxon>
        <taxon>Nocardiopsidaceae</taxon>
        <taxon>Nocardiopsis</taxon>
    </lineage>
</organism>
<feature type="domain" description="Elongation factor G-binding protein C-terminal treble-clef zinc-finger" evidence="2">
    <location>
        <begin position="34"/>
        <end position="187"/>
    </location>
</feature>
<keyword evidence="4" id="KW-1185">Reference proteome</keyword>
<sequence>MRKPFARAAGGWQDPSGDDVGRPEETMRELSTEEIRSSFVNCPKGEARRMHFPPTMPLLDWEDMDFIGWTDPKAPGRAYMVVDAGDHPVGIALRLPTANRRTDFFKTMTCSFCVTAHPAGGVRLFSAPKPGKAGKRGDTVGLYVCADLACPLYTRGKRESPLIQPSEALTREERVQRLRLNVDRFVGSLLRHGD</sequence>
<evidence type="ECO:0000256" key="1">
    <source>
        <dbReference type="SAM" id="MobiDB-lite"/>
    </source>
</evidence>
<name>A0ABR9HFA1_9ACTN</name>
<reference evidence="3 4" key="1">
    <citation type="submission" date="2020-10" db="EMBL/GenBank/DDBJ databases">
        <title>Sequencing the genomes of 1000 actinobacteria strains.</title>
        <authorList>
            <person name="Klenk H.-P."/>
        </authorList>
    </citation>
    <scope>NUCLEOTIDE SEQUENCE [LARGE SCALE GENOMIC DNA]</scope>
    <source>
        <strain evidence="3 4">DSM 45157</strain>
    </source>
</reference>
<dbReference type="Proteomes" id="UP000598217">
    <property type="component" value="Unassembled WGS sequence"/>
</dbReference>
<dbReference type="InterPro" id="IPR032330">
    <property type="entry name" value="EF-G-binding_C"/>
</dbReference>
<accession>A0ABR9HFA1</accession>
<evidence type="ECO:0000259" key="2">
    <source>
        <dbReference type="Pfam" id="PF16571"/>
    </source>
</evidence>